<accession>A0A6G8B1C3</accession>
<dbReference type="GO" id="GO:0003676">
    <property type="term" value="F:nucleic acid binding"/>
    <property type="evidence" value="ECO:0007669"/>
    <property type="project" value="InterPro"/>
</dbReference>
<dbReference type="KEGG" id="wco:G7084_06720"/>
<dbReference type="SMART" id="SM00892">
    <property type="entry name" value="Endonuclease_NS"/>
    <property type="match status" value="1"/>
</dbReference>
<dbReference type="Gene3D" id="3.40.570.10">
    <property type="entry name" value="Extracellular Endonuclease, subunit A"/>
    <property type="match status" value="1"/>
</dbReference>
<gene>
    <name evidence="3" type="ORF">G7084_06720</name>
</gene>
<dbReference type="InterPro" id="IPR044929">
    <property type="entry name" value="DNA/RNA_non-sp_Endonuclease_sf"/>
</dbReference>
<proteinExistence type="predicted"/>
<keyword evidence="3" id="KW-0378">Hydrolase</keyword>
<evidence type="ECO:0000256" key="1">
    <source>
        <dbReference type="SAM" id="Phobius"/>
    </source>
</evidence>
<dbReference type="GO" id="GO:0046872">
    <property type="term" value="F:metal ion binding"/>
    <property type="evidence" value="ECO:0007669"/>
    <property type="project" value="InterPro"/>
</dbReference>
<name>A0A6G8B1C3_9LACO</name>
<feature type="domain" description="DNA/RNA non-specific endonuclease/pyrophosphatase/phosphodiesterase" evidence="2">
    <location>
        <begin position="107"/>
        <end position="283"/>
    </location>
</feature>
<dbReference type="GO" id="GO:0004519">
    <property type="term" value="F:endonuclease activity"/>
    <property type="evidence" value="ECO:0007669"/>
    <property type="project" value="UniProtKB-KW"/>
</dbReference>
<keyword evidence="1" id="KW-0472">Membrane</keyword>
<dbReference type="InterPro" id="IPR001604">
    <property type="entry name" value="Endo_G_ENPP1-like_dom"/>
</dbReference>
<dbReference type="Pfam" id="PF01223">
    <property type="entry name" value="Endonuclease_NS"/>
    <property type="match status" value="1"/>
</dbReference>
<keyword evidence="1" id="KW-0812">Transmembrane</keyword>
<protein>
    <submittedName>
        <fullName evidence="3">DNA/RNA non-specific endonuclease</fullName>
    </submittedName>
</protein>
<dbReference type="EMBL" id="CP049888">
    <property type="protein sequence ID" value="QIL51015.1"/>
    <property type="molecule type" value="Genomic_DNA"/>
</dbReference>
<keyword evidence="1" id="KW-1133">Transmembrane helix</keyword>
<keyword evidence="3" id="KW-0255">Endonuclease</keyword>
<dbReference type="RefSeq" id="WP_166011184.1">
    <property type="nucleotide sequence ID" value="NZ_CP049888.1"/>
</dbReference>
<dbReference type="Proteomes" id="UP000500741">
    <property type="component" value="Chromosome"/>
</dbReference>
<evidence type="ECO:0000313" key="3">
    <source>
        <dbReference type="EMBL" id="QIL51015.1"/>
    </source>
</evidence>
<keyword evidence="3" id="KW-0540">Nuclease</keyword>
<evidence type="ECO:0000313" key="4">
    <source>
        <dbReference type="Proteomes" id="UP000500741"/>
    </source>
</evidence>
<evidence type="ECO:0000259" key="2">
    <source>
        <dbReference type="SMART" id="SM00892"/>
    </source>
</evidence>
<organism evidence="3 4">
    <name type="scientific">Weissella coleopterorum</name>
    <dbReference type="NCBI Taxonomy" id="2714949"/>
    <lineage>
        <taxon>Bacteria</taxon>
        <taxon>Bacillati</taxon>
        <taxon>Bacillota</taxon>
        <taxon>Bacilli</taxon>
        <taxon>Lactobacillales</taxon>
        <taxon>Lactobacillaceae</taxon>
        <taxon>Weissella</taxon>
    </lineage>
</organism>
<sequence length="284" mass="31177">MNRRKKVNYKKWYGLVAAVVVATGGYLETQHQKDPSSNANYATASVKVDQNIKTGSVNDEKPTESLATSVLTEDVKKQVKAKSIKYNGTGAFVVDQNKTNFNTNVSAAPYVQLARQDQQGRPGAANAWLSKASRQYRNRQETGNNRTINPVGWQQLRINGKSQVLYNRGHSVGYALAGNIKGFDASEANPQNITTQTAWANQSSNGNDQNTGQNYYEGLVRKALDSNKKVRYRVTPLYTGNNLVPSVNHIEAKSSDGTLQVNVLIPNVQPGITINYQNGVGRVN</sequence>
<reference evidence="3 4" key="1">
    <citation type="submission" date="2020-03" db="EMBL/GenBank/DDBJ databases">
        <title>Weissella sp. nov., isolated from Cybister lewisianus.</title>
        <authorList>
            <person name="Hyun D.-W."/>
            <person name="Bae J.-W."/>
        </authorList>
    </citation>
    <scope>NUCLEOTIDE SEQUENCE [LARGE SCALE GENOMIC DNA]</scope>
    <source>
        <strain evidence="3 4">HDW19</strain>
    </source>
</reference>
<feature type="transmembrane region" description="Helical" evidence="1">
    <location>
        <begin position="12"/>
        <end position="27"/>
    </location>
</feature>
<keyword evidence="4" id="KW-1185">Reference proteome</keyword>
<dbReference type="AlphaFoldDB" id="A0A6G8B1C3"/>
<dbReference type="GO" id="GO:0016787">
    <property type="term" value="F:hydrolase activity"/>
    <property type="evidence" value="ECO:0007669"/>
    <property type="project" value="InterPro"/>
</dbReference>